<sequence length="211" mass="23512">MSQTKQTERPLVERIDWQKVDGLIPAIVQDFDSSQVLMMGYMNPEALEVTLTTKQVTFYSRSKQRLWTKGETSGHVLHLRNLALDCDQDTLLVKVNPIGPTCHTGTTTCWDGDSQEESQMVWLHQLEQLLADRQSADPESSYTASLYASGTKRIAQKVGEEGVEVALAAATGDKAELISESADLIYHLLVLLQDQGLALSDVIDKLKQRHQ</sequence>
<evidence type="ECO:0000256" key="3">
    <source>
        <dbReference type="ARBA" id="ARBA00004496"/>
    </source>
</evidence>
<keyword evidence="13 15" id="KW-0368">Histidine biosynthesis</keyword>
<dbReference type="FunFam" id="3.10.20.810:FF:000001">
    <property type="entry name" value="Histidine biosynthesis bifunctional protein HisIE"/>
    <property type="match status" value="1"/>
</dbReference>
<evidence type="ECO:0000256" key="13">
    <source>
        <dbReference type="ARBA" id="ARBA00023102"/>
    </source>
</evidence>
<dbReference type="InterPro" id="IPR023019">
    <property type="entry name" value="His_synth_HisIE"/>
</dbReference>
<dbReference type="Gene3D" id="3.10.20.810">
    <property type="entry name" value="Phosphoribosyl-AMP cyclohydrolase"/>
    <property type="match status" value="1"/>
</dbReference>
<dbReference type="InterPro" id="IPR038019">
    <property type="entry name" value="PRib_AMP_CycHydrolase_sf"/>
</dbReference>
<dbReference type="NCBIfam" id="NF002747">
    <property type="entry name" value="PRK02759.1"/>
    <property type="match status" value="1"/>
</dbReference>
<dbReference type="Pfam" id="PF01502">
    <property type="entry name" value="PRA-CH"/>
    <property type="match status" value="1"/>
</dbReference>
<evidence type="ECO:0000256" key="4">
    <source>
        <dbReference type="ARBA" id="ARBA00005169"/>
    </source>
</evidence>
<gene>
    <name evidence="15 17" type="primary">hisIE</name>
    <name evidence="15" type="synonym">hisI</name>
    <name evidence="17" type="ORF">MRN70_08050</name>
</gene>
<dbReference type="AlphaFoldDB" id="A0AAU6SK28"/>
<dbReference type="PANTHER" id="PTHR42945">
    <property type="entry name" value="HISTIDINE BIOSYNTHESIS BIFUNCTIONAL PROTEIN"/>
    <property type="match status" value="1"/>
</dbReference>
<evidence type="ECO:0000256" key="12">
    <source>
        <dbReference type="ARBA" id="ARBA00022840"/>
    </source>
</evidence>
<dbReference type="GO" id="GO:0000105">
    <property type="term" value="P:L-histidine biosynthetic process"/>
    <property type="evidence" value="ECO:0007669"/>
    <property type="project" value="UniProtKB-UniRule"/>
</dbReference>
<evidence type="ECO:0000256" key="6">
    <source>
        <dbReference type="ARBA" id="ARBA00007731"/>
    </source>
</evidence>
<keyword evidence="10 15" id="KW-0547">Nucleotide-binding</keyword>
<comment type="subcellular location">
    <subcellularLocation>
        <location evidence="3 15">Cytoplasm</location>
    </subcellularLocation>
</comment>
<dbReference type="HAMAP" id="MF_01020">
    <property type="entry name" value="HisE"/>
    <property type="match status" value="1"/>
</dbReference>
<dbReference type="EMBL" id="CP095338">
    <property type="protein sequence ID" value="XAG20289.1"/>
    <property type="molecule type" value="Genomic_DNA"/>
</dbReference>
<organism evidence="17">
    <name type="scientific">bacterium 19PA01SH03</name>
    <dbReference type="NCBI Taxonomy" id="2920705"/>
    <lineage>
        <taxon>Bacteria</taxon>
    </lineage>
</organism>
<evidence type="ECO:0000256" key="5">
    <source>
        <dbReference type="ARBA" id="ARBA00005204"/>
    </source>
</evidence>
<name>A0AAU6SK28_UNCXX</name>
<dbReference type="NCBIfam" id="NF000768">
    <property type="entry name" value="PRK00051.1"/>
    <property type="match status" value="1"/>
</dbReference>
<dbReference type="CDD" id="cd11534">
    <property type="entry name" value="NTP-PPase_HisIE_like"/>
    <property type="match status" value="1"/>
</dbReference>
<dbReference type="EC" id="3.6.1.31" evidence="15"/>
<dbReference type="InterPro" id="IPR008179">
    <property type="entry name" value="HisE"/>
</dbReference>
<dbReference type="Pfam" id="PF01503">
    <property type="entry name" value="PRA-PH"/>
    <property type="match status" value="1"/>
</dbReference>
<reference evidence="17" key="1">
    <citation type="submission" date="2022-03" db="EMBL/GenBank/DDBJ databases">
        <title>Sea Food Isolates.</title>
        <authorList>
            <person name="Li c."/>
        </authorList>
    </citation>
    <scope>NUCLEOTIDE SEQUENCE</scope>
    <source>
        <strain evidence="17">19PA01SH03</strain>
    </source>
</reference>
<dbReference type="GO" id="GO:0004636">
    <property type="term" value="F:phosphoribosyl-ATP diphosphatase activity"/>
    <property type="evidence" value="ECO:0007669"/>
    <property type="project" value="UniProtKB-UniRule"/>
</dbReference>
<evidence type="ECO:0000256" key="9">
    <source>
        <dbReference type="ARBA" id="ARBA00022605"/>
    </source>
</evidence>
<evidence type="ECO:0000256" key="2">
    <source>
        <dbReference type="ARBA" id="ARBA00001460"/>
    </source>
</evidence>
<evidence type="ECO:0000256" key="1">
    <source>
        <dbReference type="ARBA" id="ARBA00000024"/>
    </source>
</evidence>
<comment type="similarity">
    <text evidence="6 15">In the C-terminal section; belongs to the PRA-PH family.</text>
</comment>
<dbReference type="InterPro" id="IPR021130">
    <property type="entry name" value="PRib-ATP_PPHydrolase-like"/>
</dbReference>
<comment type="pathway">
    <text evidence="4 15">Amino-acid biosynthesis; L-histidine biosynthesis; L-histidine from 5-phospho-alpha-D-ribose 1-diphosphate: step 3/9.</text>
</comment>
<dbReference type="GO" id="GO:0004635">
    <property type="term" value="F:phosphoribosyl-AMP cyclohydrolase activity"/>
    <property type="evidence" value="ECO:0007669"/>
    <property type="project" value="UniProtKB-UniRule"/>
</dbReference>
<evidence type="ECO:0000256" key="15">
    <source>
        <dbReference type="HAMAP-Rule" id="MF_01019"/>
    </source>
</evidence>
<evidence type="ECO:0000256" key="11">
    <source>
        <dbReference type="ARBA" id="ARBA00022801"/>
    </source>
</evidence>
<dbReference type="EC" id="3.5.4.19" evidence="15"/>
<comment type="catalytic activity">
    <reaction evidence="1 15">
        <text>1-(5-phospho-beta-D-ribosyl)-5'-AMP + H2O = 1-(5-phospho-beta-D-ribosyl)-5-[(5-phospho-beta-D-ribosylamino)methylideneamino]imidazole-4-carboxamide</text>
        <dbReference type="Rhea" id="RHEA:20049"/>
        <dbReference type="ChEBI" id="CHEBI:15377"/>
        <dbReference type="ChEBI" id="CHEBI:58435"/>
        <dbReference type="ChEBI" id="CHEBI:59457"/>
        <dbReference type="EC" id="3.5.4.19"/>
    </reaction>
</comment>
<keyword evidence="12 15" id="KW-0067">ATP-binding</keyword>
<keyword evidence="9 15" id="KW-0028">Amino-acid biosynthesis</keyword>
<evidence type="ECO:0000259" key="16">
    <source>
        <dbReference type="Pfam" id="PF01502"/>
    </source>
</evidence>
<dbReference type="GO" id="GO:0005737">
    <property type="term" value="C:cytoplasm"/>
    <property type="evidence" value="ECO:0007669"/>
    <property type="project" value="UniProtKB-SubCell"/>
</dbReference>
<keyword evidence="14 15" id="KW-0511">Multifunctional enzyme</keyword>
<feature type="domain" description="Phosphoribosyl-AMP cyclohydrolase" evidence="16">
    <location>
        <begin position="38"/>
        <end position="110"/>
    </location>
</feature>
<dbReference type="HAMAP" id="MF_01019">
    <property type="entry name" value="HisIE"/>
    <property type="match status" value="1"/>
</dbReference>
<dbReference type="SUPFAM" id="SSF101386">
    <property type="entry name" value="all-alpha NTP pyrophosphatases"/>
    <property type="match status" value="1"/>
</dbReference>
<proteinExistence type="inferred from homology"/>
<evidence type="ECO:0000256" key="8">
    <source>
        <dbReference type="ARBA" id="ARBA00022490"/>
    </source>
</evidence>
<evidence type="ECO:0000256" key="7">
    <source>
        <dbReference type="ARBA" id="ARBA00008299"/>
    </source>
</evidence>
<dbReference type="SUPFAM" id="SSF141734">
    <property type="entry name" value="HisI-like"/>
    <property type="match status" value="1"/>
</dbReference>
<dbReference type="GO" id="GO:0005524">
    <property type="term" value="F:ATP binding"/>
    <property type="evidence" value="ECO:0007669"/>
    <property type="project" value="UniProtKB-KW"/>
</dbReference>
<dbReference type="InterPro" id="IPR002496">
    <property type="entry name" value="PRib_AMP_CycHydrolase_dom"/>
</dbReference>
<accession>A0AAU6SK28</accession>
<keyword evidence="11 15" id="KW-0378">Hydrolase</keyword>
<dbReference type="NCBIfam" id="TIGR03188">
    <property type="entry name" value="histidine_hisI"/>
    <property type="match status" value="1"/>
</dbReference>
<evidence type="ECO:0000313" key="17">
    <source>
        <dbReference type="EMBL" id="XAG20289.1"/>
    </source>
</evidence>
<comment type="similarity">
    <text evidence="7 15">In the N-terminal section; belongs to the PRA-CH family.</text>
</comment>
<comment type="catalytic activity">
    <reaction evidence="2 15">
        <text>1-(5-phospho-beta-D-ribosyl)-ATP + H2O = 1-(5-phospho-beta-D-ribosyl)-5'-AMP + diphosphate + H(+)</text>
        <dbReference type="Rhea" id="RHEA:22828"/>
        <dbReference type="ChEBI" id="CHEBI:15377"/>
        <dbReference type="ChEBI" id="CHEBI:15378"/>
        <dbReference type="ChEBI" id="CHEBI:33019"/>
        <dbReference type="ChEBI" id="CHEBI:59457"/>
        <dbReference type="ChEBI" id="CHEBI:73183"/>
        <dbReference type="EC" id="3.6.1.31"/>
    </reaction>
</comment>
<dbReference type="FunFam" id="1.10.287.1080:FF:000002">
    <property type="entry name" value="Histidine biosynthesis bifunctional protein HisIE"/>
    <property type="match status" value="1"/>
</dbReference>
<evidence type="ECO:0000256" key="14">
    <source>
        <dbReference type="ARBA" id="ARBA00023268"/>
    </source>
</evidence>
<protein>
    <recommendedName>
        <fullName evidence="15">Histidine biosynthesis bifunctional protein HisIE</fullName>
    </recommendedName>
    <domain>
        <recommendedName>
            <fullName evidence="15">Phosphoribosyl-AMP cyclohydrolase</fullName>
            <shortName evidence="15">PRA-CH</shortName>
            <ecNumber evidence="15">3.5.4.19</ecNumber>
        </recommendedName>
    </domain>
    <domain>
        <recommendedName>
            <fullName evidence="15">Phosphoribosyl-ATP pyrophosphatase</fullName>
            <shortName evidence="15">PRA-PH</shortName>
            <ecNumber evidence="15">3.6.1.31</ecNumber>
        </recommendedName>
    </domain>
</protein>
<keyword evidence="8 15" id="KW-0963">Cytoplasm</keyword>
<feature type="region of interest" description="Phosphoribosyl-ATP pyrophosphohydrolase" evidence="15">
    <location>
        <begin position="123"/>
        <end position="211"/>
    </location>
</feature>
<dbReference type="Gene3D" id="1.10.287.1080">
    <property type="entry name" value="MazG-like"/>
    <property type="match status" value="1"/>
</dbReference>
<dbReference type="PANTHER" id="PTHR42945:SF9">
    <property type="entry name" value="HISTIDINE BIOSYNTHESIS BIFUNCTIONAL PROTEIN HISIE"/>
    <property type="match status" value="1"/>
</dbReference>
<evidence type="ECO:0000256" key="10">
    <source>
        <dbReference type="ARBA" id="ARBA00022741"/>
    </source>
</evidence>
<comment type="pathway">
    <text evidence="5 15">Amino-acid biosynthesis; L-histidine biosynthesis; L-histidine from 5-phospho-alpha-D-ribose 1-diphosphate: step 2/9.</text>
</comment>
<feature type="region of interest" description="Phosphoribosyl-AMP cyclohydrolase" evidence="15">
    <location>
        <begin position="1"/>
        <end position="122"/>
    </location>
</feature>